<feature type="region of interest" description="Disordered" evidence="1">
    <location>
        <begin position="80"/>
        <end position="124"/>
    </location>
</feature>
<comment type="caution">
    <text evidence="2">The sequence shown here is derived from an EMBL/GenBank/DDBJ whole genome shotgun (WGS) entry which is preliminary data.</text>
</comment>
<proteinExistence type="predicted"/>
<organism evidence="2">
    <name type="scientific">Tanacetum cinerariifolium</name>
    <name type="common">Dalmatian daisy</name>
    <name type="synonym">Chrysanthemum cinerariifolium</name>
    <dbReference type="NCBI Taxonomy" id="118510"/>
    <lineage>
        <taxon>Eukaryota</taxon>
        <taxon>Viridiplantae</taxon>
        <taxon>Streptophyta</taxon>
        <taxon>Embryophyta</taxon>
        <taxon>Tracheophyta</taxon>
        <taxon>Spermatophyta</taxon>
        <taxon>Magnoliopsida</taxon>
        <taxon>eudicotyledons</taxon>
        <taxon>Gunneridae</taxon>
        <taxon>Pentapetalae</taxon>
        <taxon>asterids</taxon>
        <taxon>campanulids</taxon>
        <taxon>Asterales</taxon>
        <taxon>Asteraceae</taxon>
        <taxon>Asteroideae</taxon>
        <taxon>Anthemideae</taxon>
        <taxon>Anthemidinae</taxon>
        <taxon>Tanacetum</taxon>
    </lineage>
</organism>
<feature type="compositionally biased region" description="Basic and acidic residues" evidence="1">
    <location>
        <begin position="114"/>
        <end position="124"/>
    </location>
</feature>
<evidence type="ECO:0000313" key="2">
    <source>
        <dbReference type="EMBL" id="GFC95482.1"/>
    </source>
</evidence>
<feature type="non-terminal residue" evidence="2">
    <location>
        <position position="165"/>
    </location>
</feature>
<accession>A0A699SDE4</accession>
<protein>
    <submittedName>
        <fullName evidence="2">Uncharacterized protein</fullName>
    </submittedName>
</protein>
<evidence type="ECO:0000256" key="1">
    <source>
        <dbReference type="SAM" id="MobiDB-lite"/>
    </source>
</evidence>
<feature type="non-terminal residue" evidence="2">
    <location>
        <position position="1"/>
    </location>
</feature>
<name>A0A699SDE4_TANCI</name>
<dbReference type="EMBL" id="BKCJ011154687">
    <property type="protein sequence ID" value="GFC95482.1"/>
    <property type="molecule type" value="Genomic_DNA"/>
</dbReference>
<reference evidence="2" key="1">
    <citation type="journal article" date="2019" name="Sci. Rep.">
        <title>Draft genome of Tanacetum cinerariifolium, the natural source of mosquito coil.</title>
        <authorList>
            <person name="Yamashiro T."/>
            <person name="Shiraishi A."/>
            <person name="Satake H."/>
            <person name="Nakayama K."/>
        </authorList>
    </citation>
    <scope>NUCLEOTIDE SEQUENCE</scope>
</reference>
<sequence length="165" mass="18884">AKMIEPEKPLKRKDKIMIGEEVARNLKAQMQAELEEDERIARQKEEESNITLIESLDNIQAIMDADYELAARLQEEERGELTIEEKSRNVKATNGSEKAKEGSSKRAAGNLEQEDAKRQRIDEENESAKLKRCLEIIFDDDNDVTIEATPLSSKSLTIIDYKIYK</sequence>
<dbReference type="AlphaFoldDB" id="A0A699SDE4"/>
<gene>
    <name evidence="2" type="ORF">Tci_867452</name>
</gene>